<feature type="transmembrane region" description="Helical" evidence="1">
    <location>
        <begin position="6"/>
        <end position="24"/>
    </location>
</feature>
<comment type="caution">
    <text evidence="2">The sequence shown here is derived from an EMBL/GenBank/DDBJ whole genome shotgun (WGS) entry which is preliminary data.</text>
</comment>
<keyword evidence="1" id="KW-0812">Transmembrane</keyword>
<accession>A0A644YAR2</accession>
<evidence type="ECO:0000313" key="2">
    <source>
        <dbReference type="EMBL" id="MPM25018.1"/>
    </source>
</evidence>
<dbReference type="EMBL" id="VSSQ01004395">
    <property type="protein sequence ID" value="MPM25018.1"/>
    <property type="molecule type" value="Genomic_DNA"/>
</dbReference>
<organism evidence="2">
    <name type="scientific">bioreactor metagenome</name>
    <dbReference type="NCBI Taxonomy" id="1076179"/>
    <lineage>
        <taxon>unclassified sequences</taxon>
        <taxon>metagenomes</taxon>
        <taxon>ecological metagenomes</taxon>
    </lineage>
</organism>
<gene>
    <name evidence="2" type="ORF">SDC9_71507</name>
</gene>
<sequence length="91" mass="9738">MDIKTVLVLAIIFGGIEALICNVFKKKFAKFILPIALLVISLVLFSIGKFVPLEGMKDLAYMVTGMLAGISSAISFVVALICMSLNKGGEK</sequence>
<proteinExistence type="predicted"/>
<reference evidence="2" key="1">
    <citation type="submission" date="2019-08" db="EMBL/GenBank/DDBJ databases">
        <authorList>
            <person name="Kucharzyk K."/>
            <person name="Murdoch R.W."/>
            <person name="Higgins S."/>
            <person name="Loffler F."/>
        </authorList>
    </citation>
    <scope>NUCLEOTIDE SEQUENCE</scope>
</reference>
<feature type="transmembrane region" description="Helical" evidence="1">
    <location>
        <begin position="31"/>
        <end position="53"/>
    </location>
</feature>
<keyword evidence="1" id="KW-1133">Transmembrane helix</keyword>
<dbReference type="AlphaFoldDB" id="A0A644YAR2"/>
<feature type="transmembrane region" description="Helical" evidence="1">
    <location>
        <begin position="59"/>
        <end position="85"/>
    </location>
</feature>
<evidence type="ECO:0000256" key="1">
    <source>
        <dbReference type="SAM" id="Phobius"/>
    </source>
</evidence>
<protein>
    <submittedName>
        <fullName evidence="2">Uncharacterized protein</fullName>
    </submittedName>
</protein>
<name>A0A644YAR2_9ZZZZ</name>
<keyword evidence="1" id="KW-0472">Membrane</keyword>